<evidence type="ECO:0000313" key="2">
    <source>
        <dbReference type="Proteomes" id="UP001057402"/>
    </source>
</evidence>
<name>A0ACB9NV71_9MYRT</name>
<reference evidence="2" key="1">
    <citation type="journal article" date="2023" name="Front. Plant Sci.">
        <title>Chromosomal-level genome assembly of Melastoma candidum provides insights into trichome evolution.</title>
        <authorList>
            <person name="Zhong Y."/>
            <person name="Wu W."/>
            <person name="Sun C."/>
            <person name="Zou P."/>
            <person name="Liu Y."/>
            <person name="Dai S."/>
            <person name="Zhou R."/>
        </authorList>
    </citation>
    <scope>NUCLEOTIDE SEQUENCE [LARGE SCALE GENOMIC DNA]</scope>
</reference>
<dbReference type="EMBL" id="CM042886">
    <property type="protein sequence ID" value="KAI4340555.1"/>
    <property type="molecule type" value="Genomic_DNA"/>
</dbReference>
<proteinExistence type="predicted"/>
<organism evidence="1 2">
    <name type="scientific">Melastoma candidum</name>
    <dbReference type="NCBI Taxonomy" id="119954"/>
    <lineage>
        <taxon>Eukaryota</taxon>
        <taxon>Viridiplantae</taxon>
        <taxon>Streptophyta</taxon>
        <taxon>Embryophyta</taxon>
        <taxon>Tracheophyta</taxon>
        <taxon>Spermatophyta</taxon>
        <taxon>Magnoliopsida</taxon>
        <taxon>eudicotyledons</taxon>
        <taxon>Gunneridae</taxon>
        <taxon>Pentapetalae</taxon>
        <taxon>rosids</taxon>
        <taxon>malvids</taxon>
        <taxon>Myrtales</taxon>
        <taxon>Melastomataceae</taxon>
        <taxon>Melastomatoideae</taxon>
        <taxon>Melastomateae</taxon>
        <taxon>Melastoma</taxon>
    </lineage>
</organism>
<dbReference type="Proteomes" id="UP001057402">
    <property type="component" value="Chromosome 7"/>
</dbReference>
<evidence type="ECO:0000313" key="1">
    <source>
        <dbReference type="EMBL" id="KAI4340555.1"/>
    </source>
</evidence>
<protein>
    <submittedName>
        <fullName evidence="1">Uncharacterized protein</fullName>
    </submittedName>
</protein>
<keyword evidence="2" id="KW-1185">Reference proteome</keyword>
<gene>
    <name evidence="1" type="ORF">MLD38_025379</name>
</gene>
<comment type="caution">
    <text evidence="1">The sequence shown here is derived from an EMBL/GenBank/DDBJ whole genome shotgun (WGS) entry which is preliminary data.</text>
</comment>
<accession>A0ACB9NV71</accession>
<sequence>MADLAGGRRRHRAATPRQSDLGWRGSGGGSRLAKVETVAAWTGRGRGGLLGVLSAETWSSVVAGSEGVGRGDSGRGWPRWEQLGSRGFWAELHEHQGNRREPTAVGSGATGRAEAGVGHGRNTAVGFTGTQRRWVSVVSHRLGFAGSLLMDLEDVGRTLLLVVGRRWQGGGQRGRRPEERMAAVKTLRSCRRTWRASGGCEHGYRGRLGAPL</sequence>